<dbReference type="PANTHER" id="PTHR22917:SF8">
    <property type="entry name" value="PROTEOGLYCAN 4 ISOFORM X1"/>
    <property type="match status" value="1"/>
</dbReference>
<evidence type="ECO:0000313" key="10">
    <source>
        <dbReference type="EMBL" id="ROL44754.1"/>
    </source>
</evidence>
<dbReference type="SMART" id="SM00120">
    <property type="entry name" value="HX"/>
    <property type="match status" value="2"/>
</dbReference>
<feature type="chain" id="PRO_5017996419" evidence="8">
    <location>
        <begin position="24"/>
        <end position="539"/>
    </location>
</feature>
<accession>A0A3N0YF80</accession>
<evidence type="ECO:0000256" key="6">
    <source>
        <dbReference type="PROSITE-ProRule" id="PRU01011"/>
    </source>
</evidence>
<evidence type="ECO:0000259" key="9">
    <source>
        <dbReference type="PROSITE" id="PS50958"/>
    </source>
</evidence>
<comment type="caution">
    <text evidence="10">The sequence shown here is derived from an EMBL/GenBank/DDBJ whole genome shotgun (WGS) entry which is preliminary data.</text>
</comment>
<evidence type="ECO:0000256" key="1">
    <source>
        <dbReference type="ARBA" id="ARBA00004613"/>
    </source>
</evidence>
<evidence type="ECO:0000256" key="8">
    <source>
        <dbReference type="SAM" id="SignalP"/>
    </source>
</evidence>
<evidence type="ECO:0000256" key="3">
    <source>
        <dbReference type="ARBA" id="ARBA00022729"/>
    </source>
</evidence>
<feature type="compositionally biased region" description="Low complexity" evidence="7">
    <location>
        <begin position="265"/>
        <end position="280"/>
    </location>
</feature>
<dbReference type="InterPro" id="IPR036375">
    <property type="entry name" value="Hemopexin-like_dom_sf"/>
</dbReference>
<dbReference type="Gene3D" id="4.10.410.20">
    <property type="match status" value="2"/>
</dbReference>
<keyword evidence="2" id="KW-0964">Secreted</keyword>
<comment type="subcellular location">
    <subcellularLocation>
        <location evidence="1">Secreted</location>
    </subcellularLocation>
</comment>
<feature type="region of interest" description="Disordered" evidence="7">
    <location>
        <begin position="210"/>
        <end position="253"/>
    </location>
</feature>
<keyword evidence="5" id="KW-1015">Disulfide bond</keyword>
<dbReference type="PRINTS" id="PR00022">
    <property type="entry name" value="SOMATOMEDINB"/>
</dbReference>
<dbReference type="PROSITE" id="PS50958">
    <property type="entry name" value="SMB_2"/>
    <property type="match status" value="2"/>
</dbReference>
<dbReference type="InterPro" id="IPR051298">
    <property type="entry name" value="Heme_transport/Cell_adhesion"/>
</dbReference>
<dbReference type="PROSITE" id="PS51642">
    <property type="entry name" value="HEMOPEXIN_2"/>
    <property type="match status" value="1"/>
</dbReference>
<dbReference type="InterPro" id="IPR018487">
    <property type="entry name" value="Hemopexin-like_repeat"/>
</dbReference>
<organism evidence="10 11">
    <name type="scientific">Anabarilius grahami</name>
    <name type="common">Kanglang fish</name>
    <name type="synonym">Barilius grahami</name>
    <dbReference type="NCBI Taxonomy" id="495550"/>
    <lineage>
        <taxon>Eukaryota</taxon>
        <taxon>Metazoa</taxon>
        <taxon>Chordata</taxon>
        <taxon>Craniata</taxon>
        <taxon>Vertebrata</taxon>
        <taxon>Euteleostomi</taxon>
        <taxon>Actinopterygii</taxon>
        <taxon>Neopterygii</taxon>
        <taxon>Teleostei</taxon>
        <taxon>Ostariophysi</taxon>
        <taxon>Cypriniformes</taxon>
        <taxon>Xenocyprididae</taxon>
        <taxon>Xenocypridinae</taxon>
        <taxon>Xenocypridinae incertae sedis</taxon>
        <taxon>Anabarilius</taxon>
    </lineage>
</organism>
<feature type="domain" description="SMB" evidence="9">
    <location>
        <begin position="23"/>
        <end position="66"/>
    </location>
</feature>
<name>A0A3N0YF80_ANAGA</name>
<proteinExistence type="predicted"/>
<dbReference type="InterPro" id="IPR001212">
    <property type="entry name" value="Somatomedin_B_dom"/>
</dbReference>
<dbReference type="GO" id="GO:0005615">
    <property type="term" value="C:extracellular space"/>
    <property type="evidence" value="ECO:0007669"/>
    <property type="project" value="TreeGrafter"/>
</dbReference>
<dbReference type="PROSITE" id="PS00524">
    <property type="entry name" value="SMB_1"/>
    <property type="match status" value="2"/>
</dbReference>
<feature type="repeat" description="Hemopexin" evidence="6">
    <location>
        <begin position="353"/>
        <end position="400"/>
    </location>
</feature>
<protein>
    <submittedName>
        <fullName evidence="10">Proteoglycan 4</fullName>
    </submittedName>
</protein>
<feature type="compositionally biased region" description="Low complexity" evidence="7">
    <location>
        <begin position="231"/>
        <end position="248"/>
    </location>
</feature>
<reference evidence="10 11" key="1">
    <citation type="submission" date="2018-10" db="EMBL/GenBank/DDBJ databases">
        <title>Genome assembly for a Yunnan-Guizhou Plateau 3E fish, Anabarilius grahami (Regan), and its evolutionary and genetic applications.</title>
        <authorList>
            <person name="Jiang W."/>
        </authorList>
    </citation>
    <scope>NUCLEOTIDE SEQUENCE [LARGE SCALE GENOMIC DNA]</scope>
    <source>
        <strain evidence="10">AG-KIZ</strain>
        <tissue evidence="10">Muscle</tissue>
    </source>
</reference>
<dbReference type="InterPro" id="IPR036024">
    <property type="entry name" value="Somatomedin_B-like_dom_sf"/>
</dbReference>
<dbReference type="SMART" id="SM00201">
    <property type="entry name" value="SO"/>
    <property type="match status" value="2"/>
</dbReference>
<dbReference type="GO" id="GO:0006955">
    <property type="term" value="P:immune response"/>
    <property type="evidence" value="ECO:0007669"/>
    <property type="project" value="InterPro"/>
</dbReference>
<dbReference type="PANTHER" id="PTHR22917">
    <property type="entry name" value="HEMOPEXIN DOMAIN-CONTAINING PROTEIN"/>
    <property type="match status" value="1"/>
</dbReference>
<feature type="region of interest" description="Disordered" evidence="7">
    <location>
        <begin position="261"/>
        <end position="280"/>
    </location>
</feature>
<dbReference type="Pfam" id="PF00045">
    <property type="entry name" value="Hemopexin"/>
    <property type="match status" value="1"/>
</dbReference>
<evidence type="ECO:0000256" key="2">
    <source>
        <dbReference type="ARBA" id="ARBA00022525"/>
    </source>
</evidence>
<dbReference type="SUPFAM" id="SSF50923">
    <property type="entry name" value="Hemopexin-like domain"/>
    <property type="match status" value="1"/>
</dbReference>
<dbReference type="SUPFAM" id="SSF90188">
    <property type="entry name" value="Somatomedin B domain"/>
    <property type="match status" value="2"/>
</dbReference>
<dbReference type="Gene3D" id="2.110.10.10">
    <property type="entry name" value="Hemopexin-like domain"/>
    <property type="match status" value="1"/>
</dbReference>
<dbReference type="Pfam" id="PF01033">
    <property type="entry name" value="Somatomedin_B"/>
    <property type="match status" value="2"/>
</dbReference>
<feature type="region of interest" description="Disordered" evidence="7">
    <location>
        <begin position="111"/>
        <end position="150"/>
    </location>
</feature>
<dbReference type="InterPro" id="IPR020436">
    <property type="entry name" value="SMB_chordata"/>
</dbReference>
<dbReference type="AlphaFoldDB" id="A0A3N0YF80"/>
<evidence type="ECO:0000256" key="7">
    <source>
        <dbReference type="SAM" id="MobiDB-lite"/>
    </source>
</evidence>
<dbReference type="Proteomes" id="UP000281406">
    <property type="component" value="Unassembled WGS sequence"/>
</dbReference>
<dbReference type="GO" id="GO:0030247">
    <property type="term" value="F:polysaccharide binding"/>
    <property type="evidence" value="ECO:0007669"/>
    <property type="project" value="InterPro"/>
</dbReference>
<evidence type="ECO:0000256" key="5">
    <source>
        <dbReference type="ARBA" id="ARBA00023157"/>
    </source>
</evidence>
<keyword evidence="3 8" id="KW-0732">Signal</keyword>
<keyword evidence="11" id="KW-1185">Reference proteome</keyword>
<dbReference type="OrthoDB" id="413699at2759"/>
<evidence type="ECO:0000256" key="4">
    <source>
        <dbReference type="ARBA" id="ARBA00022737"/>
    </source>
</evidence>
<keyword evidence="4" id="KW-0677">Repeat</keyword>
<dbReference type="EMBL" id="RJVU01044706">
    <property type="protein sequence ID" value="ROL44754.1"/>
    <property type="molecule type" value="Genomic_DNA"/>
</dbReference>
<gene>
    <name evidence="10" type="ORF">DPX16_18465</name>
</gene>
<sequence>MTGSALVSSLLALACVLLPLCAAQGSCVGRCGEPFNRGQICNCDYNCFVHGECCKDFDDVCTTSDSCRGRCGEPFRRGRQCECDSDCALHNTCCPDYSRQCDAFSNLQAARSSKPNKPTVPPKTKTPKMPDLKPLRAPKKPSGSKSEEEGTDYTEECMAACLAAQQSPDLVRDGTRLNNFMAPSEVPSLPAGGPSPQDIGLYAPLTPSDIPGIGSNPSGFPLPSGFLLPESGPAPAAGPLQAGGPSSGNPLTLPVQVSLSISEQGDGPSSGPASGSGRPSTLADIAQALATSSPAGADANSDPDLCSGRVIDGMVTLFNGTIIVFRGHFFWLLNPKTKRVGPARRITEELGIPSPIDTAFTRCNCQGKTYIIKGDNYWSFENGVKEPGYPRSVSQDFGGLTGEITAALPVPATRKKPESVYFFKKGGTIQKFSYPPGSGPTCSGKRSKNSVYAKIRRARQAEIQLSGEINIKLKMKGFPTPVTSAMSMPNPKKPDGFDYFVFSWPKVFNVKISGELPALSAPVSHSSQQNDISKWLNCA</sequence>
<dbReference type="GO" id="GO:0005044">
    <property type="term" value="F:scavenger receptor activity"/>
    <property type="evidence" value="ECO:0007669"/>
    <property type="project" value="InterPro"/>
</dbReference>
<feature type="signal peptide" evidence="8">
    <location>
        <begin position="1"/>
        <end position="23"/>
    </location>
</feature>
<feature type="domain" description="SMB" evidence="9">
    <location>
        <begin position="67"/>
        <end position="105"/>
    </location>
</feature>
<evidence type="ECO:0000313" key="11">
    <source>
        <dbReference type="Proteomes" id="UP000281406"/>
    </source>
</evidence>